<evidence type="ECO:0000313" key="2">
    <source>
        <dbReference type="EMBL" id="GBM20465.1"/>
    </source>
</evidence>
<dbReference type="EMBL" id="BGPR01090726">
    <property type="protein sequence ID" value="GBM20465.1"/>
    <property type="molecule type" value="Genomic_DNA"/>
</dbReference>
<evidence type="ECO:0000256" key="1">
    <source>
        <dbReference type="SAM" id="MobiDB-lite"/>
    </source>
</evidence>
<comment type="caution">
    <text evidence="2">The sequence shown here is derived from an EMBL/GenBank/DDBJ whole genome shotgun (WGS) entry which is preliminary data.</text>
</comment>
<evidence type="ECO:0000313" key="3">
    <source>
        <dbReference type="Proteomes" id="UP000499080"/>
    </source>
</evidence>
<name>A0A4Y2DXY2_ARAVE</name>
<feature type="non-terminal residue" evidence="2">
    <location>
        <position position="62"/>
    </location>
</feature>
<feature type="region of interest" description="Disordered" evidence="1">
    <location>
        <begin position="40"/>
        <end position="62"/>
    </location>
</feature>
<organism evidence="2 3">
    <name type="scientific">Araneus ventricosus</name>
    <name type="common">Orbweaver spider</name>
    <name type="synonym">Epeira ventricosa</name>
    <dbReference type="NCBI Taxonomy" id="182803"/>
    <lineage>
        <taxon>Eukaryota</taxon>
        <taxon>Metazoa</taxon>
        <taxon>Ecdysozoa</taxon>
        <taxon>Arthropoda</taxon>
        <taxon>Chelicerata</taxon>
        <taxon>Arachnida</taxon>
        <taxon>Araneae</taxon>
        <taxon>Araneomorphae</taxon>
        <taxon>Entelegynae</taxon>
        <taxon>Araneoidea</taxon>
        <taxon>Araneidae</taxon>
        <taxon>Araneus</taxon>
    </lineage>
</organism>
<feature type="compositionally biased region" description="Basic and acidic residues" evidence="1">
    <location>
        <begin position="46"/>
        <end position="62"/>
    </location>
</feature>
<accession>A0A4Y2DXY2</accession>
<gene>
    <name evidence="2" type="ORF">AVEN_12252_1</name>
</gene>
<dbReference type="Proteomes" id="UP000499080">
    <property type="component" value="Unassembled WGS sequence"/>
</dbReference>
<dbReference type="AlphaFoldDB" id="A0A4Y2DXY2"/>
<reference evidence="2 3" key="1">
    <citation type="journal article" date="2019" name="Sci. Rep.">
        <title>Orb-weaving spider Araneus ventricosus genome elucidates the spidroin gene catalogue.</title>
        <authorList>
            <person name="Kono N."/>
            <person name="Nakamura H."/>
            <person name="Ohtoshi R."/>
            <person name="Moran D.A.P."/>
            <person name="Shinohara A."/>
            <person name="Yoshida Y."/>
            <person name="Fujiwara M."/>
            <person name="Mori M."/>
            <person name="Tomita M."/>
            <person name="Arakawa K."/>
        </authorList>
    </citation>
    <scope>NUCLEOTIDE SEQUENCE [LARGE SCALE GENOMIC DNA]</scope>
</reference>
<keyword evidence="3" id="KW-1185">Reference proteome</keyword>
<protein>
    <submittedName>
        <fullName evidence="2">Uncharacterized protein</fullName>
    </submittedName>
</protein>
<proteinExistence type="predicted"/>
<sequence>MMYRQLGTTVGPNWKKGYIEPCNKLSNSASGNVRHRRQVVSGTTYKQERKPNSDGKEAFRIP</sequence>